<dbReference type="InterPro" id="IPR036291">
    <property type="entry name" value="NAD(P)-bd_dom_sf"/>
</dbReference>
<comment type="similarity">
    <text evidence="2">Belongs to the short-chain dehydrogenases/reductases (SDR) family.</text>
</comment>
<proteinExistence type="inferred from homology"/>
<dbReference type="PRINTS" id="PR00080">
    <property type="entry name" value="SDRFAMILY"/>
</dbReference>
<organism evidence="3 4">
    <name type="scientific">Araneus ventricosus</name>
    <name type="common">Orbweaver spider</name>
    <name type="synonym">Epeira ventricosa</name>
    <dbReference type="NCBI Taxonomy" id="182803"/>
    <lineage>
        <taxon>Eukaryota</taxon>
        <taxon>Metazoa</taxon>
        <taxon>Ecdysozoa</taxon>
        <taxon>Arthropoda</taxon>
        <taxon>Chelicerata</taxon>
        <taxon>Arachnida</taxon>
        <taxon>Araneae</taxon>
        <taxon>Araneomorphae</taxon>
        <taxon>Entelegynae</taxon>
        <taxon>Araneoidea</taxon>
        <taxon>Araneidae</taxon>
        <taxon>Araneus</taxon>
    </lineage>
</organism>
<evidence type="ECO:0000256" key="1">
    <source>
        <dbReference type="ARBA" id="ARBA00023002"/>
    </source>
</evidence>
<dbReference type="OrthoDB" id="6411518at2759"/>
<dbReference type="GO" id="GO:0016491">
    <property type="term" value="F:oxidoreductase activity"/>
    <property type="evidence" value="ECO:0007669"/>
    <property type="project" value="UniProtKB-KW"/>
</dbReference>
<dbReference type="EMBL" id="BGPR01000319">
    <property type="protein sequence ID" value="GBM12785.1"/>
    <property type="molecule type" value="Genomic_DNA"/>
</dbReference>
<dbReference type="PANTHER" id="PTHR43157">
    <property type="entry name" value="PHOSPHATIDYLINOSITOL-GLYCAN BIOSYNTHESIS CLASS F PROTEIN-RELATED"/>
    <property type="match status" value="1"/>
</dbReference>
<reference evidence="3 4" key="1">
    <citation type="journal article" date="2019" name="Sci. Rep.">
        <title>Orb-weaving spider Araneus ventricosus genome elucidates the spidroin gene catalogue.</title>
        <authorList>
            <person name="Kono N."/>
            <person name="Nakamura H."/>
            <person name="Ohtoshi R."/>
            <person name="Moran D.A.P."/>
            <person name="Shinohara A."/>
            <person name="Yoshida Y."/>
            <person name="Fujiwara M."/>
            <person name="Mori M."/>
            <person name="Tomita M."/>
            <person name="Arakawa K."/>
        </authorList>
    </citation>
    <scope>NUCLEOTIDE SEQUENCE [LARGE SCALE GENOMIC DNA]</scope>
</reference>
<gene>
    <name evidence="3" type="primary">Rdh13_1</name>
    <name evidence="3" type="ORF">AVEN_247565_1</name>
</gene>
<dbReference type="PRINTS" id="PR00081">
    <property type="entry name" value="GDHRDH"/>
</dbReference>
<dbReference type="AlphaFoldDB" id="A0A4Y2DB59"/>
<dbReference type="InterPro" id="IPR002347">
    <property type="entry name" value="SDR_fam"/>
</dbReference>
<sequence length="340" mass="37902">MEYPLTDSKFVEIELEEENTKEQEIYPLRTRRPALGCFVYFRGFLFGRKCQSDARLTGKTVIITGGNTGIGKETALDLASRGAKVIIACRDVQKGYEAVNDISEKVQKPNVVVKRLDLASFASIKSFAQDVLENEPHIHVLINNAGVAACPQSFTEEGYEMQFGVNHLGHFLLTHLLLERIKASVPARIINVSSIAHIYGHIDFNDINLNSNYRPIRAYCRSKLANILFTRELAKRLKGTGVTTYCLHPGAIYTGLGQHLGTSTNKFIGRLYEACSRLLFKSPLKGAQTTIHCAVEEQLANESGYYYCDCTVINPSSKAQDDSLARQLWDVSEYLIAQAL</sequence>
<dbReference type="Pfam" id="PF00106">
    <property type="entry name" value="adh_short"/>
    <property type="match status" value="1"/>
</dbReference>
<name>A0A4Y2DB59_ARAVE</name>
<dbReference type="SUPFAM" id="SSF51735">
    <property type="entry name" value="NAD(P)-binding Rossmann-fold domains"/>
    <property type="match status" value="1"/>
</dbReference>
<dbReference type="Proteomes" id="UP000499080">
    <property type="component" value="Unassembled WGS sequence"/>
</dbReference>
<protein>
    <submittedName>
        <fullName evidence="3">Retinol dehydrogenase 13</fullName>
    </submittedName>
</protein>
<keyword evidence="4" id="KW-1185">Reference proteome</keyword>
<evidence type="ECO:0000256" key="2">
    <source>
        <dbReference type="RuleBase" id="RU000363"/>
    </source>
</evidence>
<accession>A0A4Y2DB59</accession>
<comment type="caution">
    <text evidence="3">The sequence shown here is derived from an EMBL/GenBank/DDBJ whole genome shotgun (WGS) entry which is preliminary data.</text>
</comment>
<dbReference type="PANTHER" id="PTHR43157:SF73">
    <property type="entry name" value="WW DOMAIN-CONTAINING OXIDOREDUCTASE-LIKE PROTEIN"/>
    <property type="match status" value="1"/>
</dbReference>
<keyword evidence="1" id="KW-0560">Oxidoreductase</keyword>
<dbReference type="Gene3D" id="3.40.50.720">
    <property type="entry name" value="NAD(P)-binding Rossmann-like Domain"/>
    <property type="match status" value="1"/>
</dbReference>
<evidence type="ECO:0000313" key="3">
    <source>
        <dbReference type="EMBL" id="GBM12785.1"/>
    </source>
</evidence>
<evidence type="ECO:0000313" key="4">
    <source>
        <dbReference type="Proteomes" id="UP000499080"/>
    </source>
</evidence>